<feature type="transmembrane region" description="Helical" evidence="7">
    <location>
        <begin position="148"/>
        <end position="170"/>
    </location>
</feature>
<name>A0A0A2JB79_PENEN</name>
<evidence type="ECO:0000256" key="3">
    <source>
        <dbReference type="ARBA" id="ARBA00022989"/>
    </source>
</evidence>
<dbReference type="EMBL" id="JQFZ01000274">
    <property type="protein sequence ID" value="KGO52066.1"/>
    <property type="molecule type" value="Genomic_DNA"/>
</dbReference>
<feature type="region of interest" description="Disordered" evidence="6">
    <location>
        <begin position="361"/>
        <end position="395"/>
    </location>
</feature>
<evidence type="ECO:0000313" key="10">
    <source>
        <dbReference type="Proteomes" id="UP000030143"/>
    </source>
</evidence>
<keyword evidence="3 7" id="KW-1133">Transmembrane helix</keyword>
<evidence type="ECO:0000256" key="4">
    <source>
        <dbReference type="ARBA" id="ARBA00023136"/>
    </source>
</evidence>
<comment type="subcellular location">
    <subcellularLocation>
        <location evidence="1">Membrane</location>
        <topology evidence="1">Multi-pass membrane protein</topology>
    </subcellularLocation>
</comment>
<dbReference type="HOGENOM" id="CLU_028200_7_1_1"/>
<feature type="domain" description="Rhodopsin" evidence="8">
    <location>
        <begin position="50"/>
        <end position="295"/>
    </location>
</feature>
<dbReference type="GO" id="GO:0016020">
    <property type="term" value="C:membrane"/>
    <property type="evidence" value="ECO:0007669"/>
    <property type="project" value="UniProtKB-SubCell"/>
</dbReference>
<comment type="caution">
    <text evidence="9">The sequence shown here is derived from an EMBL/GenBank/DDBJ whole genome shotgun (WGS) entry which is preliminary data.</text>
</comment>
<feature type="transmembrane region" description="Helical" evidence="7">
    <location>
        <begin position="279"/>
        <end position="303"/>
    </location>
</feature>
<dbReference type="PANTHER" id="PTHR33048">
    <property type="entry name" value="PTH11-LIKE INTEGRAL MEMBRANE PROTEIN (AFU_ORTHOLOGUE AFUA_5G11245)"/>
    <property type="match status" value="1"/>
</dbReference>
<dbReference type="RefSeq" id="XP_016594835.1">
    <property type="nucleotide sequence ID" value="XM_016747993.1"/>
</dbReference>
<evidence type="ECO:0000256" key="1">
    <source>
        <dbReference type="ARBA" id="ARBA00004141"/>
    </source>
</evidence>
<dbReference type="VEuPathDB" id="FungiDB:PEXP_108100"/>
<keyword evidence="4 7" id="KW-0472">Membrane</keyword>
<evidence type="ECO:0000256" key="7">
    <source>
        <dbReference type="SAM" id="Phobius"/>
    </source>
</evidence>
<dbReference type="InterPro" id="IPR049326">
    <property type="entry name" value="Rhodopsin_dom_fungi"/>
</dbReference>
<evidence type="ECO:0000259" key="8">
    <source>
        <dbReference type="Pfam" id="PF20684"/>
    </source>
</evidence>
<dbReference type="Pfam" id="PF20684">
    <property type="entry name" value="Fung_rhodopsin"/>
    <property type="match status" value="1"/>
</dbReference>
<keyword evidence="2 7" id="KW-0812">Transmembrane</keyword>
<reference evidence="9 10" key="1">
    <citation type="journal article" date="2015" name="Mol. Plant Microbe Interact.">
        <title>Genome, transcriptome, and functional analyses of Penicillium expansum provide new insights into secondary metabolism and pathogenicity.</title>
        <authorList>
            <person name="Ballester A.R."/>
            <person name="Marcet-Houben M."/>
            <person name="Levin E."/>
            <person name="Sela N."/>
            <person name="Selma-Lazaro C."/>
            <person name="Carmona L."/>
            <person name="Wisniewski M."/>
            <person name="Droby S."/>
            <person name="Gonzalez-Candelas L."/>
            <person name="Gabaldon T."/>
        </authorList>
    </citation>
    <scope>NUCLEOTIDE SEQUENCE [LARGE SCALE GENOMIC DNA]</scope>
    <source>
        <strain evidence="9 10">MD-8</strain>
    </source>
</reference>
<dbReference type="InterPro" id="IPR052337">
    <property type="entry name" value="SAT4-like"/>
</dbReference>
<feature type="transmembrane region" description="Helical" evidence="7">
    <location>
        <begin position="115"/>
        <end position="136"/>
    </location>
</feature>
<organism evidence="9 10">
    <name type="scientific">Penicillium expansum</name>
    <name type="common">Blue mold rot fungus</name>
    <dbReference type="NCBI Taxonomy" id="27334"/>
    <lineage>
        <taxon>Eukaryota</taxon>
        <taxon>Fungi</taxon>
        <taxon>Dikarya</taxon>
        <taxon>Ascomycota</taxon>
        <taxon>Pezizomycotina</taxon>
        <taxon>Eurotiomycetes</taxon>
        <taxon>Eurotiomycetidae</taxon>
        <taxon>Eurotiales</taxon>
        <taxon>Aspergillaceae</taxon>
        <taxon>Penicillium</taxon>
    </lineage>
</organism>
<dbReference type="PhylomeDB" id="A0A0A2JB79"/>
<feature type="transmembrane region" description="Helical" evidence="7">
    <location>
        <begin position="66"/>
        <end position="87"/>
    </location>
</feature>
<proteinExistence type="inferred from homology"/>
<protein>
    <recommendedName>
        <fullName evidence="8">Rhodopsin domain-containing protein</fullName>
    </recommendedName>
</protein>
<evidence type="ECO:0000256" key="2">
    <source>
        <dbReference type="ARBA" id="ARBA00022692"/>
    </source>
</evidence>
<accession>A0A0A2JB79</accession>
<feature type="transmembrane region" description="Helical" evidence="7">
    <location>
        <begin position="33"/>
        <end position="54"/>
    </location>
</feature>
<keyword evidence="10" id="KW-1185">Reference proteome</keyword>
<dbReference type="AlphaFoldDB" id="A0A0A2JB79"/>
<dbReference type="Proteomes" id="UP000030143">
    <property type="component" value="Unassembled WGS sequence"/>
</dbReference>
<evidence type="ECO:0000313" key="9">
    <source>
        <dbReference type="EMBL" id="KGO52066.1"/>
    </source>
</evidence>
<comment type="similarity">
    <text evidence="5">Belongs to the SAT4 family.</text>
</comment>
<dbReference type="OrthoDB" id="5283415at2759"/>
<sequence>MTIPDDILAANAAGRIPSGVSLEYLAGSRDKSAIAGIIFMVCFTGLLMIVRLFARAFIVKKIGLDDALAVVTLMLYIAFVILSIILINLGSGRHIEYIQYVLSLPTVRDTEVLDFIAHILYTTALFLCRLSGLAFYYRLSARSTKLHLSIIIAAPLLFAAYLPQIFLLIFHCKPVTGLWPYEWQSEPKTYTCLSWGLVYSVNSALSLACDVMMFALPAALIRGLHVSLEKKIKLSIVMFPGILVILISAVRIWLVVQGQWDPDGSWAYNPMLCVENAEIAATLIALSVPALKPVFGSLFARLTEYTSSHTRSRSTKITSLGHSKTIGTGAVSGNRDSKRLINWSKIGKDDYEMMPSEVSISRDVRGGSRGSDHSGDEGKDGPRSPGIRVTNEVNIVRDDESIVRVVKPGSRES</sequence>
<feature type="transmembrane region" description="Helical" evidence="7">
    <location>
        <begin position="204"/>
        <end position="224"/>
    </location>
</feature>
<dbReference type="PANTHER" id="PTHR33048:SF47">
    <property type="entry name" value="INTEGRAL MEMBRANE PROTEIN-RELATED"/>
    <property type="match status" value="1"/>
</dbReference>
<dbReference type="GeneID" id="27683414"/>
<gene>
    <name evidence="9" type="ORF">PEX2_107250</name>
</gene>
<evidence type="ECO:0000256" key="6">
    <source>
        <dbReference type="SAM" id="MobiDB-lite"/>
    </source>
</evidence>
<feature type="compositionally biased region" description="Basic and acidic residues" evidence="6">
    <location>
        <begin position="361"/>
        <end position="382"/>
    </location>
</feature>
<evidence type="ECO:0000256" key="5">
    <source>
        <dbReference type="ARBA" id="ARBA00038359"/>
    </source>
</evidence>
<feature type="transmembrane region" description="Helical" evidence="7">
    <location>
        <begin position="236"/>
        <end position="256"/>
    </location>
</feature>